<feature type="compositionally biased region" description="Low complexity" evidence="2">
    <location>
        <begin position="10"/>
        <end position="20"/>
    </location>
</feature>
<dbReference type="Proteomes" id="UP000722791">
    <property type="component" value="Unassembled WGS sequence"/>
</dbReference>
<feature type="coiled-coil region" evidence="1">
    <location>
        <begin position="94"/>
        <end position="121"/>
    </location>
</feature>
<feature type="region of interest" description="Disordered" evidence="2">
    <location>
        <begin position="248"/>
        <end position="313"/>
    </location>
</feature>
<evidence type="ECO:0000313" key="3">
    <source>
        <dbReference type="EMBL" id="GIL84774.1"/>
    </source>
</evidence>
<comment type="caution">
    <text evidence="3">The sequence shown here is derived from an EMBL/GenBank/DDBJ whole genome shotgun (WGS) entry which is preliminary data.</text>
</comment>
<organism evidence="3 5">
    <name type="scientific">Volvox reticuliferus</name>
    <dbReference type="NCBI Taxonomy" id="1737510"/>
    <lineage>
        <taxon>Eukaryota</taxon>
        <taxon>Viridiplantae</taxon>
        <taxon>Chlorophyta</taxon>
        <taxon>core chlorophytes</taxon>
        <taxon>Chlorophyceae</taxon>
        <taxon>CS clade</taxon>
        <taxon>Chlamydomonadales</taxon>
        <taxon>Volvocaceae</taxon>
        <taxon>Volvox</taxon>
    </lineage>
</organism>
<accession>A0A8J4FUG1</accession>
<evidence type="ECO:0000313" key="4">
    <source>
        <dbReference type="EMBL" id="GIM10827.1"/>
    </source>
</evidence>
<feature type="region of interest" description="Disordered" evidence="2">
    <location>
        <begin position="144"/>
        <end position="172"/>
    </location>
</feature>
<feature type="region of interest" description="Disordered" evidence="2">
    <location>
        <begin position="1"/>
        <end position="29"/>
    </location>
</feature>
<name>A0A8J4FUG1_9CHLO</name>
<reference evidence="3" key="1">
    <citation type="journal article" date="2021" name="Proc. Natl. Acad. Sci. U.S.A.">
        <title>Three genomes in the algal genus Volvox reveal the fate of a haploid sex-determining region after a transition to homothallism.</title>
        <authorList>
            <person name="Yamamoto K."/>
            <person name="Hamaji T."/>
            <person name="Kawai-Toyooka H."/>
            <person name="Matsuzaki R."/>
            <person name="Takahashi F."/>
            <person name="Nishimura Y."/>
            <person name="Kawachi M."/>
            <person name="Noguchi H."/>
            <person name="Minakuchi Y."/>
            <person name="Umen J.G."/>
            <person name="Toyoda A."/>
            <person name="Nozaki H."/>
        </authorList>
    </citation>
    <scope>NUCLEOTIDE SEQUENCE</scope>
    <source>
        <strain evidence="4">NIES-3785</strain>
        <strain evidence="3">NIES-3786</strain>
    </source>
</reference>
<dbReference type="Proteomes" id="UP000747110">
    <property type="component" value="Unassembled WGS sequence"/>
</dbReference>
<protein>
    <submittedName>
        <fullName evidence="3">Uncharacterized protein</fullName>
    </submittedName>
</protein>
<evidence type="ECO:0000256" key="1">
    <source>
        <dbReference type="SAM" id="Coils"/>
    </source>
</evidence>
<feature type="compositionally biased region" description="Low complexity" evidence="2">
    <location>
        <begin position="290"/>
        <end position="299"/>
    </location>
</feature>
<proteinExistence type="predicted"/>
<dbReference type="AlphaFoldDB" id="A0A8J4FUG1"/>
<feature type="coiled-coil region" evidence="1">
    <location>
        <begin position="194"/>
        <end position="242"/>
    </location>
</feature>
<keyword evidence="5" id="KW-1185">Reference proteome</keyword>
<evidence type="ECO:0000256" key="2">
    <source>
        <dbReference type="SAM" id="MobiDB-lite"/>
    </source>
</evidence>
<sequence>MSEAEAVNETLVDTDLTTLDRPGEASGQEEQLDEVATSLLHDIEGSQLEVQRMLEDQRLQAEELGSMKEHLCTELQQLRDDAWRFHMNVELEMLKRQLAILSNLDADLDDMEARLDSEQGEPDEEIMRKMLEDARAATLAMLTRKPESSVATNGNCAGPSKSAGGGDEDADAEIDPEVDAAETEDEDFDVSALQQRLDEDLRIMHEQLQAVKAESAVVAARKAQLEAELRQLMEEKADDLSAQLRDLGFGDDQSLDGYLEEIRGPADAGNGPEGSDNADEKSGASEDVDAAAADVVVAAPQEATAGETASPPP</sequence>
<evidence type="ECO:0000313" key="5">
    <source>
        <dbReference type="Proteomes" id="UP000747110"/>
    </source>
</evidence>
<dbReference type="OrthoDB" id="549228at2759"/>
<keyword evidence="1" id="KW-0175">Coiled coil</keyword>
<dbReference type="EMBL" id="BNCP01000030">
    <property type="protein sequence ID" value="GIL84774.1"/>
    <property type="molecule type" value="Genomic_DNA"/>
</dbReference>
<gene>
    <name evidence="3" type="ORF">Vretifemale_13221</name>
    <name evidence="4" type="ORF">Vretimale_14442</name>
</gene>
<dbReference type="EMBL" id="BNCQ01000036">
    <property type="protein sequence ID" value="GIM10827.1"/>
    <property type="molecule type" value="Genomic_DNA"/>
</dbReference>